<name>A0AAE3A4X6_9FIRM</name>
<dbReference type="Pfam" id="PF18907">
    <property type="entry name" value="DUF5662"/>
    <property type="match status" value="1"/>
</dbReference>
<comment type="caution">
    <text evidence="1">The sequence shown here is derived from an EMBL/GenBank/DDBJ whole genome shotgun (WGS) entry which is preliminary data.</text>
</comment>
<proteinExistence type="predicted"/>
<dbReference type="Proteomes" id="UP001198220">
    <property type="component" value="Unassembled WGS sequence"/>
</dbReference>
<evidence type="ECO:0000313" key="1">
    <source>
        <dbReference type="EMBL" id="MCC2124604.1"/>
    </source>
</evidence>
<organism evidence="1 2">
    <name type="scientific">Hominiventricola filiformis</name>
    <dbReference type="NCBI Taxonomy" id="2885352"/>
    <lineage>
        <taxon>Bacteria</taxon>
        <taxon>Bacillati</taxon>
        <taxon>Bacillota</taxon>
        <taxon>Clostridia</taxon>
        <taxon>Lachnospirales</taxon>
        <taxon>Lachnospiraceae</taxon>
        <taxon>Hominiventricola</taxon>
    </lineage>
</organism>
<dbReference type="AlphaFoldDB" id="A0AAE3A4X6"/>
<evidence type="ECO:0000313" key="2">
    <source>
        <dbReference type="Proteomes" id="UP001198220"/>
    </source>
</evidence>
<protein>
    <submittedName>
        <fullName evidence="1">DUF5662 family protein</fullName>
    </submittedName>
</protein>
<dbReference type="EMBL" id="JAJEPS010000001">
    <property type="protein sequence ID" value="MCC2124604.1"/>
    <property type="molecule type" value="Genomic_DNA"/>
</dbReference>
<dbReference type="InterPro" id="IPR043721">
    <property type="entry name" value="DUF5662"/>
</dbReference>
<accession>A0AAE3A4X6</accession>
<reference evidence="1 2" key="1">
    <citation type="submission" date="2021-10" db="EMBL/GenBank/DDBJ databases">
        <title>Anaerobic single-cell dispensing facilitates the cultivation of human gut bacteria.</title>
        <authorList>
            <person name="Afrizal A."/>
        </authorList>
    </citation>
    <scope>NUCLEOTIDE SEQUENCE [LARGE SCALE GENOMIC DNA]</scope>
    <source>
        <strain evidence="1 2">CLA-AA-H276</strain>
    </source>
</reference>
<dbReference type="RefSeq" id="WP_118769154.1">
    <property type="nucleotide sequence ID" value="NZ_JAJEPS010000001.1"/>
</dbReference>
<sequence length="186" mass="22300">MQLINIWRHFHTITEHKIMVARHCFKVGMYWQGLTHDLSKYSPSEFWQGVKYYQGYRSPNNAEREDKGYSAAWLHHKGRNKHHYEYWIDYSTGPVKGMTGMKMPLKYVNEMIMDRIAASKVYEGTAYTQHSPLKYYEMGKDGYMIHPETRALLEYILKMLDKKGEEKTFAYMRKYMVGRKNYPKIK</sequence>
<keyword evidence="2" id="KW-1185">Reference proteome</keyword>
<gene>
    <name evidence="1" type="ORF">LKD36_00250</name>
</gene>